<protein>
    <submittedName>
        <fullName evidence="13">G_PROTEIN_RECEP_F1_2 domain-containing protein</fullName>
    </submittedName>
</protein>
<dbReference type="EMBL" id="CMVM020000123">
    <property type="status" value="NOT_ANNOTATED_CDS"/>
    <property type="molecule type" value="Genomic_DNA"/>
</dbReference>
<accession>A0A8R1XTQ9</accession>
<evidence type="ECO:0000256" key="11">
    <source>
        <dbReference type="SAM" id="Phobius"/>
    </source>
</evidence>
<evidence type="ECO:0000256" key="5">
    <source>
        <dbReference type="ARBA" id="ARBA00023040"/>
    </source>
</evidence>
<keyword evidence="9 10" id="KW-0807">Transducer</keyword>
<evidence type="ECO:0000256" key="3">
    <source>
        <dbReference type="ARBA" id="ARBA00022692"/>
    </source>
</evidence>
<dbReference type="GO" id="GO:0007211">
    <property type="term" value="P:octopamine or tyramine signaling pathway"/>
    <property type="evidence" value="ECO:0007669"/>
    <property type="project" value="EnsemblMetazoa"/>
</dbReference>
<evidence type="ECO:0000256" key="4">
    <source>
        <dbReference type="ARBA" id="ARBA00022989"/>
    </source>
</evidence>
<comment type="subcellular location">
    <subcellularLocation>
        <location evidence="1">Cell membrane</location>
        <topology evidence="1">Multi-pass membrane protein</topology>
    </subcellularLocation>
</comment>
<evidence type="ECO:0000256" key="6">
    <source>
        <dbReference type="ARBA" id="ARBA00023136"/>
    </source>
</evidence>
<name>A0A8R1XTQ9_ONCVO</name>
<dbReference type="Gene3D" id="1.20.1070.10">
    <property type="entry name" value="Rhodopsin 7-helix transmembrane proteins"/>
    <property type="match status" value="1"/>
</dbReference>
<dbReference type="PRINTS" id="PR00664">
    <property type="entry name" value="OCTOPAMINER"/>
</dbReference>
<evidence type="ECO:0000256" key="9">
    <source>
        <dbReference type="ARBA" id="ARBA00023224"/>
    </source>
</evidence>
<keyword evidence="2" id="KW-1003">Cell membrane</keyword>
<reference evidence="13" key="2">
    <citation type="submission" date="2022-06" db="UniProtKB">
        <authorList>
            <consortium name="EnsemblMetazoa"/>
        </authorList>
    </citation>
    <scope>IDENTIFICATION</scope>
</reference>
<comment type="similarity">
    <text evidence="10">Belongs to the G-protein coupled receptor 1 family.</text>
</comment>
<dbReference type="EnsemblMetazoa" id="OVOC4037.1">
    <property type="protein sequence ID" value="OVOC4037.1"/>
    <property type="gene ID" value="WBGene00240846"/>
</dbReference>
<evidence type="ECO:0000256" key="8">
    <source>
        <dbReference type="ARBA" id="ARBA00023180"/>
    </source>
</evidence>
<dbReference type="GO" id="GO:0005886">
    <property type="term" value="C:plasma membrane"/>
    <property type="evidence" value="ECO:0007669"/>
    <property type="project" value="UniProtKB-SubCell"/>
</dbReference>
<dbReference type="InterPro" id="IPR000276">
    <property type="entry name" value="GPCR_Rhodpsn"/>
</dbReference>
<dbReference type="Pfam" id="PF00001">
    <property type="entry name" value="7tm_1"/>
    <property type="match status" value="1"/>
</dbReference>
<evidence type="ECO:0000256" key="1">
    <source>
        <dbReference type="ARBA" id="ARBA00004651"/>
    </source>
</evidence>
<feature type="transmembrane region" description="Helical" evidence="11">
    <location>
        <begin position="176"/>
        <end position="199"/>
    </location>
</feature>
<evidence type="ECO:0000313" key="13">
    <source>
        <dbReference type="EnsemblMetazoa" id="OVOC4037.1"/>
    </source>
</evidence>
<evidence type="ECO:0000313" key="14">
    <source>
        <dbReference type="Proteomes" id="UP000024404"/>
    </source>
</evidence>
<keyword evidence="3 10" id="KW-0812">Transmembrane</keyword>
<feature type="transmembrane region" description="Helical" evidence="11">
    <location>
        <begin position="344"/>
        <end position="365"/>
    </location>
</feature>
<dbReference type="InterPro" id="IPR017452">
    <property type="entry name" value="GPCR_Rhodpsn_7TM"/>
</dbReference>
<keyword evidence="14" id="KW-1185">Reference proteome</keyword>
<sequence>MVIAKILSVQEELLNSSFINLKINNSNPHWNIQSYHEMQQQYSSVNIPLDSKNPSFPELIIGTVTYVVIIMTTIVGNSLVVISVFSYRPLKKVQNYFLVSLAASDLCVATFVMPLHVVKFIAGGRWLLGMTLCHIFTTADILLCTSSILNLCAIALDRYWAIHDPINYVHKRTLKFVCRTIAIVWLASACISVPPVIGWNDWSSENLKSRCELTTEKAFVVYSACGSFFVPLVVMVIVYVKIFLAARQRIRKNWSRSALAGGENKFTTRQPCGRKNYLQAFDNTHVVSIALTRSSHTPSNEMLSNNSRYAAKTLNNEMQDQTITAQRQREQISVSKEKRAAKTIAVIIFVFSFCWLPFFSTYVILPFCDSCYIHPKIMQAFVWLGYINSSLNPFLYGILNLEFRRAFEKILCPKLANFNRRIRTFQNKP</sequence>
<dbReference type="Proteomes" id="UP000024404">
    <property type="component" value="Unassembled WGS sequence"/>
</dbReference>
<keyword evidence="5 10" id="KW-0297">G-protein coupled receptor</keyword>
<dbReference type="PANTHER" id="PTHR24248">
    <property type="entry name" value="ADRENERGIC RECEPTOR-RELATED G-PROTEIN COUPLED RECEPTOR"/>
    <property type="match status" value="1"/>
</dbReference>
<reference evidence="14" key="1">
    <citation type="submission" date="2013-10" db="EMBL/GenBank/DDBJ databases">
        <title>Genome sequencing of Onchocerca volvulus.</title>
        <authorList>
            <person name="Cotton J."/>
            <person name="Tsai J."/>
            <person name="Stanley E."/>
            <person name="Tracey A."/>
            <person name="Holroyd N."/>
            <person name="Lustigman S."/>
            <person name="Berriman M."/>
        </authorList>
    </citation>
    <scope>NUCLEOTIDE SEQUENCE</scope>
</reference>
<evidence type="ECO:0000256" key="2">
    <source>
        <dbReference type="ARBA" id="ARBA00022475"/>
    </source>
</evidence>
<keyword evidence="7 10" id="KW-0675">Receptor</keyword>
<dbReference type="AlphaFoldDB" id="A0A8R1XTQ9"/>
<keyword evidence="6 11" id="KW-0472">Membrane</keyword>
<dbReference type="PANTHER" id="PTHR24248:SF174">
    <property type="entry name" value="TYRAMINE_OCTOPAMINE RECEPTOR"/>
    <property type="match status" value="1"/>
</dbReference>
<feature type="domain" description="G-protein coupled receptors family 1 profile" evidence="12">
    <location>
        <begin position="76"/>
        <end position="396"/>
    </location>
</feature>
<keyword evidence="4 11" id="KW-1133">Transmembrane helix</keyword>
<feature type="transmembrane region" description="Helical" evidence="11">
    <location>
        <begin position="59"/>
        <end position="84"/>
    </location>
</feature>
<keyword evidence="8" id="KW-0325">Glycoprotein</keyword>
<dbReference type="PROSITE" id="PS50262">
    <property type="entry name" value="G_PROTEIN_RECEP_F1_2"/>
    <property type="match status" value="1"/>
</dbReference>
<dbReference type="PROSITE" id="PS00237">
    <property type="entry name" value="G_PROTEIN_RECEP_F1_1"/>
    <property type="match status" value="1"/>
</dbReference>
<feature type="transmembrane region" description="Helical" evidence="11">
    <location>
        <begin position="96"/>
        <end position="115"/>
    </location>
</feature>
<dbReference type="InterPro" id="IPR002002">
    <property type="entry name" value="Octopmn_rcpt"/>
</dbReference>
<dbReference type="GO" id="GO:0004989">
    <property type="term" value="F:octopamine receptor activity"/>
    <property type="evidence" value="ECO:0007669"/>
    <property type="project" value="InterPro"/>
</dbReference>
<organism evidence="13 14">
    <name type="scientific">Onchocerca volvulus</name>
    <dbReference type="NCBI Taxonomy" id="6282"/>
    <lineage>
        <taxon>Eukaryota</taxon>
        <taxon>Metazoa</taxon>
        <taxon>Ecdysozoa</taxon>
        <taxon>Nematoda</taxon>
        <taxon>Chromadorea</taxon>
        <taxon>Rhabditida</taxon>
        <taxon>Spirurina</taxon>
        <taxon>Spiruromorpha</taxon>
        <taxon>Filarioidea</taxon>
        <taxon>Onchocercidae</taxon>
        <taxon>Onchocerca</taxon>
    </lineage>
</organism>
<dbReference type="SUPFAM" id="SSF81321">
    <property type="entry name" value="Family A G protein-coupled receptor-like"/>
    <property type="match status" value="1"/>
</dbReference>
<dbReference type="PRINTS" id="PR00237">
    <property type="entry name" value="GPCRRHODOPSN"/>
</dbReference>
<feature type="transmembrane region" description="Helical" evidence="11">
    <location>
        <begin position="377"/>
        <end position="399"/>
    </location>
</feature>
<dbReference type="GO" id="GO:0008226">
    <property type="term" value="F:tyramine receptor activity"/>
    <property type="evidence" value="ECO:0007669"/>
    <property type="project" value="EnsemblMetazoa"/>
</dbReference>
<proteinExistence type="inferred from homology"/>
<evidence type="ECO:0000256" key="7">
    <source>
        <dbReference type="ARBA" id="ARBA00023170"/>
    </source>
</evidence>
<feature type="transmembrane region" description="Helical" evidence="11">
    <location>
        <begin position="135"/>
        <end position="156"/>
    </location>
</feature>
<dbReference type="SMART" id="SM01381">
    <property type="entry name" value="7TM_GPCR_Srsx"/>
    <property type="match status" value="1"/>
</dbReference>
<evidence type="ECO:0000259" key="12">
    <source>
        <dbReference type="PROSITE" id="PS50262"/>
    </source>
</evidence>
<evidence type="ECO:0000256" key="10">
    <source>
        <dbReference type="RuleBase" id="RU000688"/>
    </source>
</evidence>
<dbReference type="OMA" id="CQLFTTA"/>
<dbReference type="CDD" id="cd15060">
    <property type="entry name" value="7tmA_tyramine_octopamine_R-like"/>
    <property type="match status" value="1"/>
</dbReference>
<feature type="transmembrane region" description="Helical" evidence="11">
    <location>
        <begin position="219"/>
        <end position="246"/>
    </location>
</feature>